<evidence type="ECO:0000313" key="4">
    <source>
        <dbReference type="Proteomes" id="UP001151760"/>
    </source>
</evidence>
<keyword evidence="2" id="KW-0812">Transmembrane</keyword>
<gene>
    <name evidence="3" type="ORF">Tco_0940975</name>
</gene>
<evidence type="ECO:0000313" key="3">
    <source>
        <dbReference type="EMBL" id="GJT41110.1"/>
    </source>
</evidence>
<evidence type="ECO:0000256" key="1">
    <source>
        <dbReference type="SAM" id="MobiDB-lite"/>
    </source>
</evidence>
<evidence type="ECO:0000256" key="2">
    <source>
        <dbReference type="SAM" id="Phobius"/>
    </source>
</evidence>
<organism evidence="3 4">
    <name type="scientific">Tanacetum coccineum</name>
    <dbReference type="NCBI Taxonomy" id="301880"/>
    <lineage>
        <taxon>Eukaryota</taxon>
        <taxon>Viridiplantae</taxon>
        <taxon>Streptophyta</taxon>
        <taxon>Embryophyta</taxon>
        <taxon>Tracheophyta</taxon>
        <taxon>Spermatophyta</taxon>
        <taxon>Magnoliopsida</taxon>
        <taxon>eudicotyledons</taxon>
        <taxon>Gunneridae</taxon>
        <taxon>Pentapetalae</taxon>
        <taxon>asterids</taxon>
        <taxon>campanulids</taxon>
        <taxon>Asterales</taxon>
        <taxon>Asteraceae</taxon>
        <taxon>Asteroideae</taxon>
        <taxon>Anthemideae</taxon>
        <taxon>Anthemidinae</taxon>
        <taxon>Tanacetum</taxon>
    </lineage>
</organism>
<reference evidence="3" key="2">
    <citation type="submission" date="2022-01" db="EMBL/GenBank/DDBJ databases">
        <authorList>
            <person name="Yamashiro T."/>
            <person name="Shiraishi A."/>
            <person name="Satake H."/>
            <person name="Nakayama K."/>
        </authorList>
    </citation>
    <scope>NUCLEOTIDE SEQUENCE</scope>
</reference>
<protein>
    <submittedName>
        <fullName evidence="3">Uncharacterized protein</fullName>
    </submittedName>
</protein>
<sequence length="134" mass="15720">MWRRKGNSVGVNLAGSGDRVLKKMYSVLGSNLKFGKWQERPVKVYRCMAFIVLVVIQLWSLEFINVYTGSVVASKPKAMQETTEMEIEVMDKRIGTFADRQTENKRKPYNNQQPQQHHQNKRRVLTQCIRRFEN</sequence>
<dbReference type="Proteomes" id="UP001151760">
    <property type="component" value="Unassembled WGS sequence"/>
</dbReference>
<feature type="region of interest" description="Disordered" evidence="1">
    <location>
        <begin position="100"/>
        <end position="122"/>
    </location>
</feature>
<accession>A0ABQ5DQ45</accession>
<name>A0ABQ5DQ45_9ASTR</name>
<proteinExistence type="predicted"/>
<comment type="caution">
    <text evidence="3">The sequence shown here is derived from an EMBL/GenBank/DDBJ whole genome shotgun (WGS) entry which is preliminary data.</text>
</comment>
<keyword evidence="4" id="KW-1185">Reference proteome</keyword>
<reference evidence="3" key="1">
    <citation type="journal article" date="2022" name="Int. J. Mol. Sci.">
        <title>Draft Genome of Tanacetum Coccineum: Genomic Comparison of Closely Related Tanacetum-Family Plants.</title>
        <authorList>
            <person name="Yamashiro T."/>
            <person name="Shiraishi A."/>
            <person name="Nakayama K."/>
            <person name="Satake H."/>
        </authorList>
    </citation>
    <scope>NUCLEOTIDE SEQUENCE</scope>
</reference>
<keyword evidence="2" id="KW-0472">Membrane</keyword>
<feature type="transmembrane region" description="Helical" evidence="2">
    <location>
        <begin position="44"/>
        <end position="61"/>
    </location>
</feature>
<keyword evidence="2" id="KW-1133">Transmembrane helix</keyword>
<dbReference type="EMBL" id="BQNB010015533">
    <property type="protein sequence ID" value="GJT41110.1"/>
    <property type="molecule type" value="Genomic_DNA"/>
</dbReference>